<feature type="compositionally biased region" description="Polar residues" evidence="1">
    <location>
        <begin position="165"/>
        <end position="176"/>
    </location>
</feature>
<evidence type="ECO:0000313" key="3">
    <source>
        <dbReference type="WBParaSite" id="Pan_g13403.t1"/>
    </source>
</evidence>
<evidence type="ECO:0000313" key="2">
    <source>
        <dbReference type="Proteomes" id="UP000492821"/>
    </source>
</evidence>
<sequence length="176" mass="19817">MMHERWTSMKCQPSENERKGIVNHSSCVNLNYVFRKKEEDGMSQVRLLTTQGPVWRRSKGLDEKPFIFVSCLYTFFIGSFGTEEGGLDCLFGRRWARIRQQCSWKTSSSPASEPKKDGQRNNAKLELICGRAPLLSHVPHLRVRKTAPSQLTLSFGIGDGGLQPSRLQQSSDPTGA</sequence>
<accession>A0A7E4UVP4</accession>
<reference evidence="2" key="1">
    <citation type="journal article" date="2013" name="Genetics">
        <title>The draft genome and transcriptome of Panagrellus redivivus are shaped by the harsh demands of a free-living lifestyle.</title>
        <authorList>
            <person name="Srinivasan J."/>
            <person name="Dillman A.R."/>
            <person name="Macchietto M.G."/>
            <person name="Heikkinen L."/>
            <person name="Lakso M."/>
            <person name="Fracchia K.M."/>
            <person name="Antoshechkin I."/>
            <person name="Mortazavi A."/>
            <person name="Wong G."/>
            <person name="Sternberg P.W."/>
        </authorList>
    </citation>
    <scope>NUCLEOTIDE SEQUENCE [LARGE SCALE GENOMIC DNA]</scope>
    <source>
        <strain evidence="2">MT8872</strain>
    </source>
</reference>
<evidence type="ECO:0000256" key="1">
    <source>
        <dbReference type="SAM" id="MobiDB-lite"/>
    </source>
</evidence>
<dbReference type="WBParaSite" id="Pan_g13403.t1">
    <property type="protein sequence ID" value="Pan_g13403.t1"/>
    <property type="gene ID" value="Pan_g13403"/>
</dbReference>
<organism evidence="2 3">
    <name type="scientific">Panagrellus redivivus</name>
    <name type="common">Microworm</name>
    <dbReference type="NCBI Taxonomy" id="6233"/>
    <lineage>
        <taxon>Eukaryota</taxon>
        <taxon>Metazoa</taxon>
        <taxon>Ecdysozoa</taxon>
        <taxon>Nematoda</taxon>
        <taxon>Chromadorea</taxon>
        <taxon>Rhabditida</taxon>
        <taxon>Tylenchina</taxon>
        <taxon>Panagrolaimomorpha</taxon>
        <taxon>Panagrolaimoidea</taxon>
        <taxon>Panagrolaimidae</taxon>
        <taxon>Panagrellus</taxon>
    </lineage>
</organism>
<feature type="region of interest" description="Disordered" evidence="1">
    <location>
        <begin position="155"/>
        <end position="176"/>
    </location>
</feature>
<dbReference type="Proteomes" id="UP000492821">
    <property type="component" value="Unassembled WGS sequence"/>
</dbReference>
<name>A0A7E4UVP4_PANRE</name>
<reference evidence="3" key="2">
    <citation type="submission" date="2020-10" db="UniProtKB">
        <authorList>
            <consortium name="WormBaseParasite"/>
        </authorList>
    </citation>
    <scope>IDENTIFICATION</scope>
</reference>
<proteinExistence type="predicted"/>
<protein>
    <submittedName>
        <fullName evidence="3">Uncharacterized protein</fullName>
    </submittedName>
</protein>
<dbReference type="AlphaFoldDB" id="A0A7E4UVP4"/>
<keyword evidence="2" id="KW-1185">Reference proteome</keyword>